<feature type="coiled-coil region" evidence="1">
    <location>
        <begin position="270"/>
        <end position="297"/>
    </location>
</feature>
<evidence type="ECO:0000313" key="3">
    <source>
        <dbReference type="Proteomes" id="UP000748756"/>
    </source>
</evidence>
<comment type="caution">
    <text evidence="2">The sequence shown here is derived from an EMBL/GenBank/DDBJ whole genome shotgun (WGS) entry which is preliminary data.</text>
</comment>
<accession>A0A9P5RZQ0</accession>
<dbReference type="EMBL" id="JAAAUQ010000477">
    <property type="protein sequence ID" value="KAF9149883.1"/>
    <property type="molecule type" value="Genomic_DNA"/>
</dbReference>
<name>A0A9P5RZQ0_9FUNG</name>
<keyword evidence="1" id="KW-0175">Coiled coil</keyword>
<protein>
    <submittedName>
        <fullName evidence="2">Uncharacterized protein</fullName>
    </submittedName>
</protein>
<reference evidence="2" key="1">
    <citation type="journal article" date="2020" name="Fungal Divers.">
        <title>Resolving the Mortierellaceae phylogeny through synthesis of multi-gene phylogenetics and phylogenomics.</title>
        <authorList>
            <person name="Vandepol N."/>
            <person name="Liber J."/>
            <person name="Desiro A."/>
            <person name="Na H."/>
            <person name="Kennedy M."/>
            <person name="Barry K."/>
            <person name="Grigoriev I.V."/>
            <person name="Miller A.N."/>
            <person name="O'Donnell K."/>
            <person name="Stajich J.E."/>
            <person name="Bonito G."/>
        </authorList>
    </citation>
    <scope>NUCLEOTIDE SEQUENCE</scope>
    <source>
        <strain evidence="2">NRRL 6426</strain>
    </source>
</reference>
<proteinExistence type="predicted"/>
<organism evidence="2 3">
    <name type="scientific">Linnemannia schmuckeri</name>
    <dbReference type="NCBI Taxonomy" id="64567"/>
    <lineage>
        <taxon>Eukaryota</taxon>
        <taxon>Fungi</taxon>
        <taxon>Fungi incertae sedis</taxon>
        <taxon>Mucoromycota</taxon>
        <taxon>Mortierellomycotina</taxon>
        <taxon>Mortierellomycetes</taxon>
        <taxon>Mortierellales</taxon>
        <taxon>Mortierellaceae</taxon>
        <taxon>Linnemannia</taxon>
    </lineage>
</organism>
<dbReference type="OrthoDB" id="2438713at2759"/>
<dbReference type="AlphaFoldDB" id="A0A9P5RZQ0"/>
<gene>
    <name evidence="2" type="ORF">BG015_008293</name>
</gene>
<keyword evidence="3" id="KW-1185">Reference proteome</keyword>
<dbReference type="SUPFAM" id="SSF52047">
    <property type="entry name" value="RNI-like"/>
    <property type="match status" value="1"/>
</dbReference>
<dbReference type="Gene3D" id="3.80.10.10">
    <property type="entry name" value="Ribonuclease Inhibitor"/>
    <property type="match status" value="1"/>
</dbReference>
<dbReference type="InterPro" id="IPR032675">
    <property type="entry name" value="LRR_dom_sf"/>
</dbReference>
<evidence type="ECO:0000256" key="1">
    <source>
        <dbReference type="SAM" id="Coils"/>
    </source>
</evidence>
<evidence type="ECO:0000313" key="2">
    <source>
        <dbReference type="EMBL" id="KAF9149883.1"/>
    </source>
</evidence>
<sequence>MPTRLLGMDQRLYFYDLTLRRFVTIDYDTQPRFVDLSLNIVAKHGRHIRIVENVKSLRQVTVLANASVVRLRELQIETTNSARPPALVPYFSALNGAASKFKHLRFSELCLTCDGLVTILQASPQLYDLTLIRTEVVGSVTQSFQHSSVKHLSASIKCLSQGYPAGPSLLTNSSSLTKLNTWLDEPKLTIQRPSSRRISLGGGGLESFSRKLLQLIPKGCLQLEILDLKIPEMSIDEVEMGNWACKGLETLSIKIKGLDTKEKICKAIDLRRAGCKKQRQEKENEEMEEVEEETKKARIPAAVMRLDGMDLSIEARVARHLLKFVELETVWLGYKSWTSA</sequence>
<dbReference type="Proteomes" id="UP000748756">
    <property type="component" value="Unassembled WGS sequence"/>
</dbReference>